<feature type="transmembrane region" description="Helical" evidence="25">
    <location>
        <begin position="21"/>
        <end position="42"/>
    </location>
</feature>
<dbReference type="InterPro" id="IPR001460">
    <property type="entry name" value="PCN-bd_Tpept"/>
</dbReference>
<evidence type="ECO:0000256" key="23">
    <source>
        <dbReference type="PIRNR" id="PIRNR002799"/>
    </source>
</evidence>
<comment type="subcellular location">
    <subcellularLocation>
        <location evidence="2">Cell membrane</location>
    </subcellularLocation>
</comment>
<keyword evidence="7" id="KW-1003">Cell membrane</keyword>
<dbReference type="GO" id="GO:0009252">
    <property type="term" value="P:peptidoglycan biosynthetic process"/>
    <property type="evidence" value="ECO:0007669"/>
    <property type="project" value="UniProtKB-UniRule"/>
</dbReference>
<keyword evidence="13 23" id="KW-0133">Cell shape</keyword>
<evidence type="ECO:0000256" key="25">
    <source>
        <dbReference type="SAM" id="Phobius"/>
    </source>
</evidence>
<dbReference type="GO" id="GO:0046677">
    <property type="term" value="P:response to antibiotic"/>
    <property type="evidence" value="ECO:0007669"/>
    <property type="project" value="UniProtKB-UniRule"/>
</dbReference>
<evidence type="ECO:0000256" key="21">
    <source>
        <dbReference type="ARBA" id="ARBA00049902"/>
    </source>
</evidence>
<evidence type="ECO:0000256" key="3">
    <source>
        <dbReference type="ARBA" id="ARBA00004752"/>
    </source>
</evidence>
<dbReference type="SUPFAM" id="SSF56601">
    <property type="entry name" value="beta-lactamase/transpeptidase-like"/>
    <property type="match status" value="1"/>
</dbReference>
<dbReference type="GO" id="GO:0071555">
    <property type="term" value="P:cell wall organization"/>
    <property type="evidence" value="ECO:0007669"/>
    <property type="project" value="UniProtKB-UniRule"/>
</dbReference>
<comment type="similarity">
    <text evidence="5 23">In the N-terminal section; belongs to the glycosyltransferase 51 family.</text>
</comment>
<dbReference type="GO" id="GO:0009002">
    <property type="term" value="F:serine-type D-Ala-D-Ala carboxypeptidase activity"/>
    <property type="evidence" value="ECO:0007669"/>
    <property type="project" value="UniProtKB-EC"/>
</dbReference>
<dbReference type="GO" id="GO:0006508">
    <property type="term" value="P:proteolysis"/>
    <property type="evidence" value="ECO:0007669"/>
    <property type="project" value="UniProtKB-KW"/>
</dbReference>
<evidence type="ECO:0000256" key="7">
    <source>
        <dbReference type="ARBA" id="ARBA00022475"/>
    </source>
</evidence>
<evidence type="ECO:0000256" key="1">
    <source>
        <dbReference type="ARBA" id="ARBA00002624"/>
    </source>
</evidence>
<comment type="catalytic activity">
    <reaction evidence="20">
        <text>Preferential cleavage: (Ac)2-L-Lys-D-Ala-|-D-Ala. Also transpeptidation of peptidyl-alanyl moieties that are N-acyl substituents of D-alanine.</text>
        <dbReference type="EC" id="3.4.16.4"/>
    </reaction>
</comment>
<evidence type="ECO:0000256" key="12">
    <source>
        <dbReference type="ARBA" id="ARBA00022801"/>
    </source>
</evidence>
<evidence type="ECO:0000256" key="16">
    <source>
        <dbReference type="ARBA" id="ARBA00023251"/>
    </source>
</evidence>
<dbReference type="Gene3D" id="3.30.2060.10">
    <property type="entry name" value="Penicillin-binding protein 1b domain"/>
    <property type="match status" value="1"/>
</dbReference>
<reference evidence="29 30" key="1">
    <citation type="submission" date="2019-01" db="EMBL/GenBank/DDBJ databases">
        <authorList>
            <person name="Chen W.-M."/>
        </authorList>
    </citation>
    <scope>NUCLEOTIDE SEQUENCE [LARGE SCALE GENOMIC DNA]</scope>
    <source>
        <strain evidence="29 30">KYPC3</strain>
    </source>
</reference>
<dbReference type="PANTHER" id="PTHR32282">
    <property type="entry name" value="BINDING PROTEIN TRANSPEPTIDASE, PUTATIVE-RELATED"/>
    <property type="match status" value="1"/>
</dbReference>
<protein>
    <recommendedName>
        <fullName evidence="6 22">Penicillin-binding protein 1B</fullName>
        <shortName evidence="23">PBP-1b</shortName>
        <shortName evidence="23">PBP1b</shortName>
    </recommendedName>
    <alternativeName>
        <fullName evidence="19 23">Murein polymerase</fullName>
    </alternativeName>
</protein>
<evidence type="ECO:0000256" key="13">
    <source>
        <dbReference type="ARBA" id="ARBA00022960"/>
    </source>
</evidence>
<dbReference type="GO" id="GO:0005886">
    <property type="term" value="C:plasma membrane"/>
    <property type="evidence" value="ECO:0007669"/>
    <property type="project" value="UniProtKB-SubCell"/>
</dbReference>
<comment type="pathway">
    <text evidence="3 23">Cell wall biogenesis; peptidoglycan biosynthesis.</text>
</comment>
<evidence type="ECO:0000256" key="15">
    <source>
        <dbReference type="ARBA" id="ARBA00023136"/>
    </source>
</evidence>
<dbReference type="UniPathway" id="UPA00219"/>
<name>A0A437R4N9_9GAMM</name>
<dbReference type="GO" id="GO:0009274">
    <property type="term" value="C:peptidoglycan-based cell wall"/>
    <property type="evidence" value="ECO:0007669"/>
    <property type="project" value="UniProtKB-UniRule"/>
</dbReference>
<dbReference type="EMBL" id="SACS01000001">
    <property type="protein sequence ID" value="RVU41739.1"/>
    <property type="molecule type" value="Genomic_DNA"/>
</dbReference>
<feature type="domain" description="Penicillin-binding protein transpeptidase" evidence="26">
    <location>
        <begin position="425"/>
        <end position="670"/>
    </location>
</feature>
<keyword evidence="25" id="KW-0812">Transmembrane</keyword>
<evidence type="ECO:0000256" key="18">
    <source>
        <dbReference type="ARBA" id="ARBA00023316"/>
    </source>
</evidence>
<dbReference type="InterPro" id="IPR012338">
    <property type="entry name" value="Beta-lactam/transpept-like"/>
</dbReference>
<comment type="caution">
    <text evidence="29">The sequence shown here is derived from an EMBL/GenBank/DDBJ whole genome shotgun (WGS) entry which is preliminary data.</text>
</comment>
<comment type="similarity">
    <text evidence="4 23">In the C-terminal section; belongs to the transpeptidase family.</text>
</comment>
<keyword evidence="11 23" id="KW-0808">Transferase</keyword>
<evidence type="ECO:0000256" key="4">
    <source>
        <dbReference type="ARBA" id="ARBA00007090"/>
    </source>
</evidence>
<keyword evidence="16" id="KW-0046">Antibiotic resistance</keyword>
<keyword evidence="17" id="KW-0511">Multifunctional enzyme</keyword>
<accession>A0A437R4N9</accession>
<dbReference type="Gene3D" id="3.40.710.10">
    <property type="entry name" value="DD-peptidase/beta-lactamase superfamily"/>
    <property type="match status" value="1"/>
</dbReference>
<dbReference type="GO" id="GO:0030288">
    <property type="term" value="C:outer membrane-bounded periplasmic space"/>
    <property type="evidence" value="ECO:0007669"/>
    <property type="project" value="TreeGrafter"/>
</dbReference>
<dbReference type="InterPro" id="IPR011813">
    <property type="entry name" value="PBP_1b"/>
</dbReference>
<feature type="active site" description="Acyl-ester intermediate; for transpeptidase activity" evidence="24">
    <location>
        <position position="462"/>
    </location>
</feature>
<evidence type="ECO:0000256" key="17">
    <source>
        <dbReference type="ARBA" id="ARBA00023268"/>
    </source>
</evidence>
<dbReference type="InterPro" id="IPR036950">
    <property type="entry name" value="PBP_transglycosylase"/>
</dbReference>
<dbReference type="NCBIfam" id="TIGR02071">
    <property type="entry name" value="PBP_1b"/>
    <property type="match status" value="1"/>
</dbReference>
<evidence type="ECO:0000256" key="11">
    <source>
        <dbReference type="ARBA" id="ARBA00022679"/>
    </source>
</evidence>
<dbReference type="RefSeq" id="WP_127697133.1">
    <property type="nucleotide sequence ID" value="NZ_SACS01000001.1"/>
</dbReference>
<evidence type="ECO:0000256" key="19">
    <source>
        <dbReference type="ARBA" id="ARBA00032454"/>
    </source>
</evidence>
<dbReference type="GO" id="GO:0008658">
    <property type="term" value="F:penicillin binding"/>
    <property type="evidence" value="ECO:0007669"/>
    <property type="project" value="UniProtKB-UniRule"/>
</dbReference>
<evidence type="ECO:0000259" key="27">
    <source>
        <dbReference type="Pfam" id="PF00912"/>
    </source>
</evidence>
<keyword evidence="18 23" id="KW-0961">Cell wall biogenesis/degradation</keyword>
<keyword evidence="12" id="KW-0378">Hydrolase</keyword>
<feature type="active site" description="Proton donor; for transglycosylase activity" evidence="24">
    <location>
        <position position="189"/>
    </location>
</feature>
<evidence type="ECO:0000256" key="2">
    <source>
        <dbReference type="ARBA" id="ARBA00004236"/>
    </source>
</evidence>
<keyword evidence="14 23" id="KW-0573">Peptidoglycan synthesis</keyword>
<evidence type="ECO:0000259" key="26">
    <source>
        <dbReference type="Pfam" id="PF00905"/>
    </source>
</evidence>
<feature type="domain" description="Glycosyl transferase family 51" evidence="27">
    <location>
        <begin position="161"/>
        <end position="336"/>
    </location>
</feature>
<dbReference type="GO" id="GO:0008955">
    <property type="term" value="F:peptidoglycan glycosyltransferase activity"/>
    <property type="evidence" value="ECO:0007669"/>
    <property type="project" value="UniProtKB-UniRule"/>
</dbReference>
<dbReference type="InterPro" id="IPR028166">
    <property type="entry name" value="UB2H"/>
</dbReference>
<organism evidence="29 30">
    <name type="scientific">Rheinheimera riviphila</name>
    <dbReference type="NCBI Taxonomy" id="1834037"/>
    <lineage>
        <taxon>Bacteria</taxon>
        <taxon>Pseudomonadati</taxon>
        <taxon>Pseudomonadota</taxon>
        <taxon>Gammaproteobacteria</taxon>
        <taxon>Chromatiales</taxon>
        <taxon>Chromatiaceae</taxon>
        <taxon>Rheinheimera</taxon>
    </lineage>
</organism>
<keyword evidence="10 23" id="KW-0328">Glycosyltransferase</keyword>
<evidence type="ECO:0000256" key="14">
    <source>
        <dbReference type="ARBA" id="ARBA00022984"/>
    </source>
</evidence>
<evidence type="ECO:0000256" key="24">
    <source>
        <dbReference type="PIRSR" id="PIRSR002799-1"/>
    </source>
</evidence>
<keyword evidence="8" id="KW-0121">Carboxypeptidase</keyword>
<evidence type="ECO:0000256" key="10">
    <source>
        <dbReference type="ARBA" id="ARBA00022676"/>
    </source>
</evidence>
<evidence type="ECO:0000256" key="9">
    <source>
        <dbReference type="ARBA" id="ARBA00022670"/>
    </source>
</evidence>
<dbReference type="InterPro" id="IPR001264">
    <property type="entry name" value="Glyco_trans_51"/>
</dbReference>
<proteinExistence type="inferred from homology"/>
<evidence type="ECO:0000256" key="6">
    <source>
        <dbReference type="ARBA" id="ARBA00018637"/>
    </source>
</evidence>
<dbReference type="PANTHER" id="PTHR32282:SF11">
    <property type="entry name" value="PENICILLIN-BINDING PROTEIN 1B"/>
    <property type="match status" value="1"/>
</dbReference>
<gene>
    <name evidence="29" type="primary">mrcB</name>
    <name evidence="29" type="ORF">EOE67_00625</name>
</gene>
<evidence type="ECO:0000313" key="29">
    <source>
        <dbReference type="EMBL" id="RVU41739.1"/>
    </source>
</evidence>
<evidence type="ECO:0000313" key="30">
    <source>
        <dbReference type="Proteomes" id="UP000283077"/>
    </source>
</evidence>
<keyword evidence="15 25" id="KW-0472">Membrane</keyword>
<comment type="catalytic activity">
    <reaction evidence="21">
        <text>[GlcNAc-(1-&gt;4)-Mur2Ac(oyl-L-Ala-gamma-D-Glu-L-Lys-D-Ala-D-Ala)](n)-di-trans,octa-cis-undecaprenyl diphosphate + beta-D-GlcNAc-(1-&gt;4)-Mur2Ac(oyl-L-Ala-gamma-D-Glu-L-Lys-D-Ala-D-Ala)-di-trans,octa-cis-undecaprenyl diphosphate = [GlcNAc-(1-&gt;4)-Mur2Ac(oyl-L-Ala-gamma-D-Glu-L-Lys-D-Ala-D-Ala)](n+1)-di-trans,octa-cis-undecaprenyl diphosphate + di-trans,octa-cis-undecaprenyl diphosphate + H(+)</text>
        <dbReference type="Rhea" id="RHEA:23708"/>
        <dbReference type="Rhea" id="RHEA-COMP:9602"/>
        <dbReference type="Rhea" id="RHEA-COMP:9603"/>
        <dbReference type="ChEBI" id="CHEBI:15378"/>
        <dbReference type="ChEBI" id="CHEBI:58405"/>
        <dbReference type="ChEBI" id="CHEBI:60033"/>
        <dbReference type="ChEBI" id="CHEBI:78435"/>
        <dbReference type="EC" id="2.4.99.28"/>
    </reaction>
</comment>
<keyword evidence="9" id="KW-0645">Protease</keyword>
<evidence type="ECO:0000256" key="8">
    <source>
        <dbReference type="ARBA" id="ARBA00022645"/>
    </source>
</evidence>
<evidence type="ECO:0000256" key="20">
    <source>
        <dbReference type="ARBA" id="ARBA00034000"/>
    </source>
</evidence>
<dbReference type="InterPro" id="IPR023346">
    <property type="entry name" value="Lysozyme-like_dom_sf"/>
</dbReference>
<evidence type="ECO:0000256" key="22">
    <source>
        <dbReference type="NCBIfam" id="TIGR02071"/>
    </source>
</evidence>
<dbReference type="Proteomes" id="UP000283077">
    <property type="component" value="Unassembled WGS sequence"/>
</dbReference>
<comment type="function">
    <text evidence="1 23">Cell wall formation. Synthesis of cross-linked peptidoglycan from the lipid intermediates. The enzyme has a penicillin-insensitive transglycosylase N-terminal domain (formation of linear glycan strands) and a penicillin-sensitive transpeptidase C-terminal domain (cross-linking of the peptide subunits).</text>
</comment>
<dbReference type="InterPro" id="IPR050396">
    <property type="entry name" value="Glycosyltr_51/Transpeptidase"/>
</dbReference>
<evidence type="ECO:0000259" key="28">
    <source>
        <dbReference type="Pfam" id="PF14814"/>
    </source>
</evidence>
<dbReference type="PIRSF" id="PIRSF002799">
    <property type="entry name" value="PBP_1b"/>
    <property type="match status" value="1"/>
</dbReference>
<dbReference type="Pfam" id="PF00905">
    <property type="entry name" value="Transpeptidase"/>
    <property type="match status" value="1"/>
</dbReference>
<sequence length="748" mass="83678">MTPRKPRTKKANTLKPLYHSIGWFCLKAALVLTLTLFIYLIYLDSKITSLFSGQKWQIPAQLYGRSLALAPGKHLSQVQMLDELQRLQYREDPRLSGPGQYHVSGQTVSVFRRAFDFPAGHQVATLLHVGFAGEFVQSLSTGRERQALTNAQLEPQLLQHLVAAEQEDRELLVLDQVPKTIKDTLLLVEDRDFYSHHGVSAWSVLRAFWANLQAGKTVQGGSTLTQQLAKNMYTNQQRTYFRKVNEALIALVLDYRYSKDQILEAYLNEISLGQFKANPVHGLGLGSKLYFGKPLAELRPHEYALLIAIIKGPSHYDPRRYPKRAEDRRDLILGMMRDHGLLDQTQWFAATSQPLDVIPIGEHLKGRFPAYIDKVRQELRELVKDKTQLQNGIRVFTYFDAMAQQAAEQAVLKRVAKLDPAIEAAVVATDYQQGALTAIIGGRNTTFAGYNRAISAQRQIGSIIKPVVYLTALQQPQRFHLGTILADTPLTLKSGSRNWSPLNYDKKFRGNVSLMSALSDSLNIPTVRLGLQLGLPALQQELQQLGLEREVKLQPSSLLGAVEMSPLEVAQLYQTIANKGQYRELATIAAITTHDGAAVYQRQSKPQQRVDASAAYLLQFALQQATQSGTAQSLAAQFPRQKFAGKTGTSSDYRDSWFTGFDHETSLTVWLGRDDNKAIGLTGGSGALPIFSTYFQQLGVNSLFRAVPENVQKQFISKTNGRFVEESCVNVLLLPVIWVEMPLQQHCD</sequence>
<dbReference type="SUPFAM" id="SSF53955">
    <property type="entry name" value="Lysozyme-like"/>
    <property type="match status" value="1"/>
</dbReference>
<dbReference type="Pfam" id="PF14814">
    <property type="entry name" value="UB2H"/>
    <property type="match status" value="1"/>
</dbReference>
<dbReference type="AlphaFoldDB" id="A0A437R4N9"/>
<dbReference type="Gene3D" id="1.10.3810.10">
    <property type="entry name" value="Biosynthetic peptidoglycan transglycosylase-like"/>
    <property type="match status" value="1"/>
</dbReference>
<evidence type="ECO:0000256" key="5">
    <source>
        <dbReference type="ARBA" id="ARBA00007739"/>
    </source>
</evidence>
<feature type="domain" description="Bifunctional transglycosylase second" evidence="28">
    <location>
        <begin position="69"/>
        <end position="153"/>
    </location>
</feature>
<keyword evidence="30" id="KW-1185">Reference proteome</keyword>
<keyword evidence="25" id="KW-1133">Transmembrane helix</keyword>
<dbReference type="Pfam" id="PF00912">
    <property type="entry name" value="Transgly"/>
    <property type="match status" value="1"/>
</dbReference>
<dbReference type="GO" id="GO:0008360">
    <property type="term" value="P:regulation of cell shape"/>
    <property type="evidence" value="ECO:0007669"/>
    <property type="project" value="UniProtKB-UniRule"/>
</dbReference>
<dbReference type="OrthoDB" id="9766909at2"/>